<evidence type="ECO:0000256" key="2">
    <source>
        <dbReference type="ARBA" id="ARBA00010875"/>
    </source>
</evidence>
<dbReference type="GO" id="GO:0004222">
    <property type="term" value="F:metalloendopeptidase activity"/>
    <property type="evidence" value="ECO:0007669"/>
    <property type="project" value="InterPro"/>
</dbReference>
<comment type="caution">
    <text evidence="8">The sequence shown here is derived from an EMBL/GenBank/DDBJ whole genome shotgun (WGS) entry which is preliminary data.</text>
</comment>
<dbReference type="InterPro" id="IPR002036">
    <property type="entry name" value="YbeY"/>
</dbReference>
<dbReference type="Gene3D" id="3.40.390.30">
    <property type="entry name" value="Metalloproteases ('zincins'), catalytic domain"/>
    <property type="match status" value="1"/>
</dbReference>
<dbReference type="SUPFAM" id="SSF55486">
    <property type="entry name" value="Metalloproteases ('zincins'), catalytic domain"/>
    <property type="match status" value="1"/>
</dbReference>
<keyword evidence="6" id="KW-0378">Hydrolase</keyword>
<dbReference type="PANTHER" id="PTHR46986:SF1">
    <property type="entry name" value="ENDORIBONUCLEASE YBEY, CHLOROPLASTIC"/>
    <property type="match status" value="1"/>
</dbReference>
<dbReference type="PROSITE" id="PS01306">
    <property type="entry name" value="UPF0054"/>
    <property type="match status" value="1"/>
</dbReference>
<keyword evidence="4" id="KW-0479">Metal-binding</keyword>
<reference evidence="8 9" key="1">
    <citation type="journal article" date="2017" name="Nat. Ecol. Evol.">
        <title>Scallop genome provides insights into evolution of bilaterian karyotype and development.</title>
        <authorList>
            <person name="Wang S."/>
            <person name="Zhang J."/>
            <person name="Jiao W."/>
            <person name="Li J."/>
            <person name="Xun X."/>
            <person name="Sun Y."/>
            <person name="Guo X."/>
            <person name="Huan P."/>
            <person name="Dong B."/>
            <person name="Zhang L."/>
            <person name="Hu X."/>
            <person name="Sun X."/>
            <person name="Wang J."/>
            <person name="Zhao C."/>
            <person name="Wang Y."/>
            <person name="Wang D."/>
            <person name="Huang X."/>
            <person name="Wang R."/>
            <person name="Lv J."/>
            <person name="Li Y."/>
            <person name="Zhang Z."/>
            <person name="Liu B."/>
            <person name="Lu W."/>
            <person name="Hui Y."/>
            <person name="Liang J."/>
            <person name="Zhou Z."/>
            <person name="Hou R."/>
            <person name="Li X."/>
            <person name="Liu Y."/>
            <person name="Li H."/>
            <person name="Ning X."/>
            <person name="Lin Y."/>
            <person name="Zhao L."/>
            <person name="Xing Q."/>
            <person name="Dou J."/>
            <person name="Li Y."/>
            <person name="Mao J."/>
            <person name="Guo H."/>
            <person name="Dou H."/>
            <person name="Li T."/>
            <person name="Mu C."/>
            <person name="Jiang W."/>
            <person name="Fu Q."/>
            <person name="Fu X."/>
            <person name="Miao Y."/>
            <person name="Liu J."/>
            <person name="Yu Q."/>
            <person name="Li R."/>
            <person name="Liao H."/>
            <person name="Li X."/>
            <person name="Kong Y."/>
            <person name="Jiang Z."/>
            <person name="Chourrout D."/>
            <person name="Li R."/>
            <person name="Bao Z."/>
        </authorList>
    </citation>
    <scope>NUCLEOTIDE SEQUENCE [LARGE SCALE GENOMIC DNA]</scope>
    <source>
        <strain evidence="8 9">PY_sf001</strain>
    </source>
</reference>
<gene>
    <name evidence="8" type="ORF">KP79_PYT19759</name>
</gene>
<dbReference type="InterPro" id="IPR023091">
    <property type="entry name" value="MetalPrtase_cat_dom_sf_prd"/>
</dbReference>
<evidence type="ECO:0000313" key="9">
    <source>
        <dbReference type="Proteomes" id="UP000242188"/>
    </source>
</evidence>
<accession>A0A210QZV2</accession>
<evidence type="ECO:0000256" key="5">
    <source>
        <dbReference type="ARBA" id="ARBA00022759"/>
    </source>
</evidence>
<dbReference type="OrthoDB" id="27226at2759"/>
<evidence type="ECO:0000256" key="4">
    <source>
        <dbReference type="ARBA" id="ARBA00022723"/>
    </source>
</evidence>
<evidence type="ECO:0000256" key="7">
    <source>
        <dbReference type="ARBA" id="ARBA00022833"/>
    </source>
</evidence>
<evidence type="ECO:0000313" key="8">
    <source>
        <dbReference type="EMBL" id="OWF54293.1"/>
    </source>
</evidence>
<dbReference type="Pfam" id="PF02130">
    <property type="entry name" value="YbeY"/>
    <property type="match status" value="1"/>
</dbReference>
<dbReference type="Proteomes" id="UP000242188">
    <property type="component" value="Unassembled WGS sequence"/>
</dbReference>
<proteinExistence type="inferred from homology"/>
<dbReference type="InterPro" id="IPR020549">
    <property type="entry name" value="YbeY_CS"/>
</dbReference>
<dbReference type="GO" id="GO:0046872">
    <property type="term" value="F:metal ion binding"/>
    <property type="evidence" value="ECO:0007669"/>
    <property type="project" value="UniProtKB-KW"/>
</dbReference>
<dbReference type="PANTHER" id="PTHR46986">
    <property type="entry name" value="ENDORIBONUCLEASE YBEY, CHLOROPLASTIC"/>
    <property type="match status" value="1"/>
</dbReference>
<name>A0A210QZV2_MIZYE</name>
<keyword evidence="3" id="KW-0540">Nuclease</keyword>
<sequence length="167" mass="19217">MSVVIHNMQRLIKLDLRRLERDVRYLRRLMGLTSFHMGIQCVEDDEISEANIVYRGVEGATDVLAFPFLEDLEPGKPLPEIADPDRRLLGDLMLGIPYIHKNAQLNREQLEGTLSVMVLHGMCHLIGYDHETKDQWQQMYNKELTILDKFNQKTGYTCKPLLGIGHG</sequence>
<dbReference type="STRING" id="6573.A0A210QZV2"/>
<keyword evidence="7" id="KW-0862">Zinc</keyword>
<keyword evidence="9" id="KW-1185">Reference proteome</keyword>
<organism evidence="8 9">
    <name type="scientific">Mizuhopecten yessoensis</name>
    <name type="common">Japanese scallop</name>
    <name type="synonym">Patinopecten yessoensis</name>
    <dbReference type="NCBI Taxonomy" id="6573"/>
    <lineage>
        <taxon>Eukaryota</taxon>
        <taxon>Metazoa</taxon>
        <taxon>Spiralia</taxon>
        <taxon>Lophotrochozoa</taxon>
        <taxon>Mollusca</taxon>
        <taxon>Bivalvia</taxon>
        <taxon>Autobranchia</taxon>
        <taxon>Pteriomorphia</taxon>
        <taxon>Pectinida</taxon>
        <taxon>Pectinoidea</taxon>
        <taxon>Pectinidae</taxon>
        <taxon>Mizuhopecten</taxon>
    </lineage>
</organism>
<evidence type="ECO:0000256" key="1">
    <source>
        <dbReference type="ARBA" id="ARBA00001947"/>
    </source>
</evidence>
<dbReference type="NCBIfam" id="TIGR00043">
    <property type="entry name" value="rRNA maturation RNase YbeY"/>
    <property type="match status" value="1"/>
</dbReference>
<dbReference type="GO" id="GO:0006364">
    <property type="term" value="P:rRNA processing"/>
    <property type="evidence" value="ECO:0007669"/>
    <property type="project" value="InterPro"/>
</dbReference>
<comment type="similarity">
    <text evidence="2">Belongs to the endoribonuclease YbeY family.</text>
</comment>
<comment type="cofactor">
    <cofactor evidence="1">
        <name>Zn(2+)</name>
        <dbReference type="ChEBI" id="CHEBI:29105"/>
    </cofactor>
</comment>
<dbReference type="EMBL" id="NEDP02001107">
    <property type="protein sequence ID" value="OWF54293.1"/>
    <property type="molecule type" value="Genomic_DNA"/>
</dbReference>
<keyword evidence="5" id="KW-0255">Endonuclease</keyword>
<dbReference type="HAMAP" id="MF_00009">
    <property type="entry name" value="Endoribonucl_YbeY"/>
    <property type="match status" value="1"/>
</dbReference>
<dbReference type="AlphaFoldDB" id="A0A210QZV2"/>
<protein>
    <submittedName>
        <fullName evidence="8">Ribonuclease</fullName>
    </submittedName>
</protein>
<evidence type="ECO:0000256" key="6">
    <source>
        <dbReference type="ARBA" id="ARBA00022801"/>
    </source>
</evidence>
<evidence type="ECO:0000256" key="3">
    <source>
        <dbReference type="ARBA" id="ARBA00022722"/>
    </source>
</evidence>
<dbReference type="GO" id="GO:0004519">
    <property type="term" value="F:endonuclease activity"/>
    <property type="evidence" value="ECO:0007669"/>
    <property type="project" value="UniProtKB-KW"/>
</dbReference>